<accession>A0ABY9D3Z7</accession>
<evidence type="ECO:0000313" key="3">
    <source>
        <dbReference type="Proteomes" id="UP001227230"/>
    </source>
</evidence>
<organism evidence="2 3">
    <name type="scientific">Vitis vinifera</name>
    <name type="common">Grape</name>
    <dbReference type="NCBI Taxonomy" id="29760"/>
    <lineage>
        <taxon>Eukaryota</taxon>
        <taxon>Viridiplantae</taxon>
        <taxon>Streptophyta</taxon>
        <taxon>Embryophyta</taxon>
        <taxon>Tracheophyta</taxon>
        <taxon>Spermatophyta</taxon>
        <taxon>Magnoliopsida</taxon>
        <taxon>eudicotyledons</taxon>
        <taxon>Gunneridae</taxon>
        <taxon>Pentapetalae</taxon>
        <taxon>rosids</taxon>
        <taxon>Vitales</taxon>
        <taxon>Vitaceae</taxon>
        <taxon>Viteae</taxon>
        <taxon>Vitis</taxon>
    </lineage>
</organism>
<sequence length="112" mass="12934">MKKQGYDKGQSDHIMFVKHSDDSKITILIVYVDDIILTRDDEIKIARLKRGLVEEFEIKDLGQLRFFLGMKVTRSKKAIVVSQRKYVIDLLQETGMSSCKPSDTLMDPNKKL</sequence>
<evidence type="ECO:0000259" key="1">
    <source>
        <dbReference type="Pfam" id="PF07727"/>
    </source>
</evidence>
<reference evidence="2 3" key="1">
    <citation type="journal article" date="2023" name="Hortic Res">
        <title>The complete reference genome for grapevine (Vitis vinifera L.) genetics and breeding.</title>
        <authorList>
            <person name="Shi X."/>
            <person name="Cao S."/>
            <person name="Wang X."/>
            <person name="Huang S."/>
            <person name="Wang Y."/>
            <person name="Liu Z."/>
            <person name="Liu W."/>
            <person name="Leng X."/>
            <person name="Peng Y."/>
            <person name="Wang N."/>
            <person name="Wang Y."/>
            <person name="Ma Z."/>
            <person name="Xu X."/>
            <person name="Zhang F."/>
            <person name="Xue H."/>
            <person name="Zhong H."/>
            <person name="Wang Y."/>
            <person name="Zhang K."/>
            <person name="Velt A."/>
            <person name="Avia K."/>
            <person name="Holtgrawe D."/>
            <person name="Grimplet J."/>
            <person name="Matus J.T."/>
            <person name="Ware D."/>
            <person name="Wu X."/>
            <person name="Wang H."/>
            <person name="Liu C."/>
            <person name="Fang Y."/>
            <person name="Rustenholz C."/>
            <person name="Cheng Z."/>
            <person name="Xiao H."/>
            <person name="Zhou Y."/>
        </authorList>
    </citation>
    <scope>NUCLEOTIDE SEQUENCE [LARGE SCALE GENOMIC DNA]</scope>
    <source>
        <strain evidence="3">cv. Pinot noir / PN40024</strain>
        <tissue evidence="2">Leaf</tissue>
    </source>
</reference>
<evidence type="ECO:0000313" key="2">
    <source>
        <dbReference type="EMBL" id="WKA01634.1"/>
    </source>
</evidence>
<name>A0ABY9D3Z7_VITVI</name>
<proteinExistence type="predicted"/>
<dbReference type="EMBL" id="CP126660">
    <property type="protein sequence ID" value="WKA01634.1"/>
    <property type="molecule type" value="Genomic_DNA"/>
</dbReference>
<protein>
    <recommendedName>
        <fullName evidence="1">Reverse transcriptase Ty1/copia-type domain-containing protein</fullName>
    </recommendedName>
</protein>
<dbReference type="Proteomes" id="UP001227230">
    <property type="component" value="Chromosome 13"/>
</dbReference>
<dbReference type="Pfam" id="PF07727">
    <property type="entry name" value="RVT_2"/>
    <property type="match status" value="1"/>
</dbReference>
<feature type="domain" description="Reverse transcriptase Ty1/copia-type" evidence="1">
    <location>
        <begin position="2"/>
        <end position="104"/>
    </location>
</feature>
<dbReference type="InterPro" id="IPR013103">
    <property type="entry name" value="RVT_2"/>
</dbReference>
<keyword evidence="3" id="KW-1185">Reference proteome</keyword>
<gene>
    <name evidence="2" type="ORF">VitviT2T_019905</name>
</gene>